<evidence type="ECO:0000256" key="5">
    <source>
        <dbReference type="SAM" id="Phobius"/>
    </source>
</evidence>
<evidence type="ECO:0000256" key="3">
    <source>
        <dbReference type="ARBA" id="ARBA00022989"/>
    </source>
</evidence>
<dbReference type="EMBL" id="KN847482">
    <property type="protein sequence ID" value="KIX01044.1"/>
    <property type="molecule type" value="Genomic_DNA"/>
</dbReference>
<feature type="transmembrane region" description="Helical" evidence="5">
    <location>
        <begin position="297"/>
        <end position="318"/>
    </location>
</feature>
<feature type="transmembrane region" description="Helical" evidence="5">
    <location>
        <begin position="403"/>
        <end position="426"/>
    </location>
</feature>
<dbReference type="Gene3D" id="1.20.1250.20">
    <property type="entry name" value="MFS general substrate transporter like domains"/>
    <property type="match status" value="2"/>
</dbReference>
<dbReference type="OrthoDB" id="196103at2759"/>
<evidence type="ECO:0008006" key="8">
    <source>
        <dbReference type="Google" id="ProtNLM"/>
    </source>
</evidence>
<evidence type="ECO:0000256" key="2">
    <source>
        <dbReference type="ARBA" id="ARBA00022692"/>
    </source>
</evidence>
<keyword evidence="3 5" id="KW-1133">Transmembrane helix</keyword>
<comment type="subcellular location">
    <subcellularLocation>
        <location evidence="1">Membrane</location>
        <topology evidence="1">Multi-pass membrane protein</topology>
    </subcellularLocation>
</comment>
<feature type="transmembrane region" description="Helical" evidence="5">
    <location>
        <begin position="55"/>
        <end position="71"/>
    </location>
</feature>
<dbReference type="AlphaFoldDB" id="A0A0D2I5J0"/>
<feature type="transmembrane region" description="Helical" evidence="5">
    <location>
        <begin position="103"/>
        <end position="124"/>
    </location>
</feature>
<evidence type="ECO:0000313" key="7">
    <source>
        <dbReference type="Proteomes" id="UP000053617"/>
    </source>
</evidence>
<keyword evidence="4 5" id="KW-0472">Membrane</keyword>
<reference evidence="6 7" key="1">
    <citation type="submission" date="2015-01" db="EMBL/GenBank/DDBJ databases">
        <title>The Genome Sequence of Rhinocladiella mackenzie CBS 650.93.</title>
        <authorList>
            <consortium name="The Broad Institute Genomics Platform"/>
            <person name="Cuomo C."/>
            <person name="de Hoog S."/>
            <person name="Gorbushina A."/>
            <person name="Stielow B."/>
            <person name="Teixiera M."/>
            <person name="Abouelleil A."/>
            <person name="Chapman S.B."/>
            <person name="Priest M."/>
            <person name="Young S.K."/>
            <person name="Wortman J."/>
            <person name="Nusbaum C."/>
            <person name="Birren B."/>
        </authorList>
    </citation>
    <scope>NUCLEOTIDE SEQUENCE [LARGE SCALE GENOMIC DNA]</scope>
    <source>
        <strain evidence="6 7">CBS 650.93</strain>
    </source>
</reference>
<keyword evidence="7" id="KW-1185">Reference proteome</keyword>
<feature type="transmembrane region" description="Helical" evidence="5">
    <location>
        <begin position="268"/>
        <end position="285"/>
    </location>
</feature>
<evidence type="ECO:0000256" key="4">
    <source>
        <dbReference type="ARBA" id="ARBA00023136"/>
    </source>
</evidence>
<dbReference type="HOGENOM" id="CLU_030884_0_0_1"/>
<feature type="transmembrane region" description="Helical" evidence="5">
    <location>
        <begin position="378"/>
        <end position="397"/>
    </location>
</feature>
<proteinExistence type="predicted"/>
<accession>A0A0D2I5J0</accession>
<dbReference type="SUPFAM" id="SSF103473">
    <property type="entry name" value="MFS general substrate transporter"/>
    <property type="match status" value="1"/>
</dbReference>
<dbReference type="InterPro" id="IPR051617">
    <property type="entry name" value="UNC-93-like_regulator"/>
</dbReference>
<dbReference type="InterPro" id="IPR036259">
    <property type="entry name" value="MFS_trans_sf"/>
</dbReference>
<feature type="transmembrane region" description="Helical" evidence="5">
    <location>
        <begin position="338"/>
        <end position="357"/>
    </location>
</feature>
<sequence length="489" mass="53477">MRLHNKLRLSRPFNQNLVVACILFCLPGIYTAITGLGAGGGKPSSADVANQTNAILYGLFALVGLFGGTILNMLRPKLSLMIGSIGYPVYVGGLWYYDRTGNSWFPLLAGAILGISGGFLWTAAAYVQFAYAEEKDKAKYISIQWMLKCVGAMVGGSISLSLNVHETKAVGVSNAVYATFVVLHSCAFFIAMIFIINPKNVVRDDGTHIAIFKPPRFWLELKATLAIMLDHRYLILAPAQIVCEMALALVSSVNSRYFNLRTRSLNNFSYQTIQVFIPGLLILVLDNQRIKSRQTRGLIGLGLMSAVSIGACAGLIAWLEVYNVDDLTEAAGEDWTDAAWPGLFVCYLLFGMIYAGYQMVVEYTLASTTNDPSTLARVAGMFKCYSSFGMMISFIMAGERVTFLGQVILQFVLYVLGAIGVAWVLIYRVKDSNYFTEEDVIVPLAEEERSKLAGLVTEEQIAHEHEKELVAAQGKKGSATLGQTEITAA</sequence>
<evidence type="ECO:0000313" key="6">
    <source>
        <dbReference type="EMBL" id="KIX01044.1"/>
    </source>
</evidence>
<feature type="transmembrane region" description="Helical" evidence="5">
    <location>
        <begin position="145"/>
        <end position="164"/>
    </location>
</feature>
<evidence type="ECO:0000256" key="1">
    <source>
        <dbReference type="ARBA" id="ARBA00004141"/>
    </source>
</evidence>
<dbReference type="GeneID" id="25298181"/>
<organism evidence="6 7">
    <name type="scientific">Rhinocladiella mackenziei CBS 650.93</name>
    <dbReference type="NCBI Taxonomy" id="1442369"/>
    <lineage>
        <taxon>Eukaryota</taxon>
        <taxon>Fungi</taxon>
        <taxon>Dikarya</taxon>
        <taxon>Ascomycota</taxon>
        <taxon>Pezizomycotina</taxon>
        <taxon>Eurotiomycetes</taxon>
        <taxon>Chaetothyriomycetidae</taxon>
        <taxon>Chaetothyriales</taxon>
        <taxon>Herpotrichiellaceae</taxon>
        <taxon>Rhinocladiella</taxon>
    </lineage>
</organism>
<dbReference type="Pfam" id="PF05978">
    <property type="entry name" value="UNC-93"/>
    <property type="match status" value="1"/>
</dbReference>
<gene>
    <name evidence="6" type="ORF">Z518_10110</name>
</gene>
<feature type="transmembrane region" description="Helical" evidence="5">
    <location>
        <begin position="176"/>
        <end position="196"/>
    </location>
</feature>
<feature type="transmembrane region" description="Helical" evidence="5">
    <location>
        <begin position="233"/>
        <end position="253"/>
    </location>
</feature>
<protein>
    <recommendedName>
        <fullName evidence="8">Membrane transporter</fullName>
    </recommendedName>
</protein>
<dbReference type="InterPro" id="IPR010291">
    <property type="entry name" value="Ion_channel_UNC-93"/>
</dbReference>
<dbReference type="PANTHER" id="PTHR23294:SF59">
    <property type="entry name" value="UNC93-LIKE PROTEIN C922.05C"/>
    <property type="match status" value="1"/>
</dbReference>
<dbReference type="VEuPathDB" id="FungiDB:Z518_10110"/>
<dbReference type="RefSeq" id="XP_013268180.1">
    <property type="nucleotide sequence ID" value="XM_013412726.1"/>
</dbReference>
<dbReference type="Proteomes" id="UP000053617">
    <property type="component" value="Unassembled WGS sequence"/>
</dbReference>
<dbReference type="PANTHER" id="PTHR23294">
    <property type="entry name" value="ET TRANSLATION PRODUCT-RELATED"/>
    <property type="match status" value="1"/>
</dbReference>
<name>A0A0D2I5J0_9EURO</name>
<dbReference type="GO" id="GO:0016020">
    <property type="term" value="C:membrane"/>
    <property type="evidence" value="ECO:0007669"/>
    <property type="project" value="UniProtKB-SubCell"/>
</dbReference>
<feature type="transmembrane region" description="Helical" evidence="5">
    <location>
        <begin position="78"/>
        <end position="97"/>
    </location>
</feature>
<keyword evidence="2 5" id="KW-0812">Transmembrane</keyword>